<dbReference type="InterPro" id="IPR001245">
    <property type="entry name" value="Ser-Thr/Tyr_kinase_cat_dom"/>
</dbReference>
<dbReference type="InterPro" id="IPR011009">
    <property type="entry name" value="Kinase-like_dom_sf"/>
</dbReference>
<dbReference type="EMBL" id="KE346373">
    <property type="protein sequence ID" value="KJE97266.1"/>
    <property type="molecule type" value="Genomic_DNA"/>
</dbReference>
<dbReference type="PANTHER" id="PTHR24366:SF161">
    <property type="entry name" value="TIR DOMAIN-CONTAINING PROTEIN"/>
    <property type="match status" value="1"/>
</dbReference>
<dbReference type="SUPFAM" id="SSF56112">
    <property type="entry name" value="Protein kinase-like (PK-like)"/>
    <property type="match status" value="1"/>
</dbReference>
<evidence type="ECO:0000259" key="13">
    <source>
        <dbReference type="PROSITE" id="PS50011"/>
    </source>
</evidence>
<keyword evidence="15" id="KW-1185">Reference proteome</keyword>
<keyword evidence="1" id="KW-0433">Leucine-rich repeat</keyword>
<dbReference type="CDD" id="cd00064">
    <property type="entry name" value="FU"/>
    <property type="match status" value="1"/>
</dbReference>
<dbReference type="GO" id="GO:0004713">
    <property type="term" value="F:protein tyrosine kinase activity"/>
    <property type="evidence" value="ECO:0007669"/>
    <property type="project" value="UniProtKB-KW"/>
</dbReference>
<keyword evidence="11" id="KW-1133">Transmembrane helix</keyword>
<feature type="region of interest" description="Disordered" evidence="10">
    <location>
        <begin position="584"/>
        <end position="703"/>
    </location>
</feature>
<dbReference type="STRING" id="595528.A0A0D2UQI4"/>
<dbReference type="SUPFAM" id="SSF52058">
    <property type="entry name" value="L domain-like"/>
    <property type="match status" value="1"/>
</dbReference>
<sequence length="1014" mass="106190">MGTSGFAFSLLLLLFCGTNNVELAQAANACGTEAVCDCTVATVVSCYGISLTAIPSGIPTDTTKLYINSNPITSIPTNAFTGLTALTELSLLYNQITGISAGTFTGLTALTALYFASNQITSIPADAFTGLTALTHLSLQYNQITSISGTAFTSLTALTYLSLQYNQITSISGTAFTFNLTALTYLSLDSNQITSIPVGAFTGLTALTYLSLYTNQITSISVNAFTGLTALASLVLQNNQITSIPAAACTGLPALTELSLGINQITSIPADAFTGLTALTYLSVENNQITSIPAGAFTDLAALTDLHLDGNQITSIPDFSFTGLTALTTLALQNNPITTLPPGLFKGLPNALALSLSYPYLAPNNFTFGDNNVAPPSTYGSASQPYKCDTVCATCYAAGSSACCETNCLYCTSSSVCTQCYDGSGMLGGSCVPFASIASVASTQSASAASVASLASATSAISASFASLATASSASIASTASASVASLVSASSALSASVASTASASAASVASSIAQQGDGSQESASSSAAIIAAVVASVAVIALIVVVFIVLRRRRSQRSVIRPKDSASPVIDQTTIEMTMSPLAHSSESPIEDDGSTSAKPSQKQPESQNAADPMYQEAEEVTISPIPDSTESHNEDGGSTSDQKQQPEAKDSSDPIYQEADEVTTSPQNHSAGAHDKADIPSPAAIGQQQSYQAVPTAPPEEVVDDDASAYVAGSNSRRVREGLTIGKHLASGEFGDVSLGQVLFNVLPTRARALLEPTASPTVLVAVKSSKADADEKSRQDFEAEAKLMAPFVHPNVVRLLAALVESEPHLVLLEFVQYGDLRTLLQKSQAHSLWWTHNEQIHAIRQIALGMEYLGTLHFVHRDLAARNCLVGQGMVVKIADFGLSRELTDEQDYYRMQTRGKLPVKWMAPETMTFRKFSSMSDVWSFGVTAWECSSYGAMPYGKMNGAEALAHVEAGGRPSMPEHCSTDLFILMLSCWNSIPELRPSFTQLVKALTNFEDGTAIREIGALL</sequence>
<keyword evidence="7" id="KW-0067">ATP-binding</keyword>
<dbReference type="InterPro" id="IPR008266">
    <property type="entry name" value="Tyr_kinase_AS"/>
</dbReference>
<dbReference type="PROSITE" id="PS51450">
    <property type="entry name" value="LRR"/>
    <property type="match status" value="5"/>
</dbReference>
<keyword evidence="8" id="KW-0829">Tyrosine-protein kinase</keyword>
<evidence type="ECO:0000256" key="7">
    <source>
        <dbReference type="ARBA" id="ARBA00022840"/>
    </source>
</evidence>
<dbReference type="InterPro" id="IPR006212">
    <property type="entry name" value="Furin_repeat"/>
</dbReference>
<evidence type="ECO:0000256" key="3">
    <source>
        <dbReference type="ARBA" id="ARBA00022729"/>
    </source>
</evidence>
<keyword evidence="11" id="KW-0472">Membrane</keyword>
<dbReference type="eggNOG" id="KOG1026">
    <property type="taxonomic scope" value="Eukaryota"/>
</dbReference>
<dbReference type="InterPro" id="IPR001611">
    <property type="entry name" value="Leu-rich_rpt"/>
</dbReference>
<keyword evidence="11" id="KW-0812">Transmembrane</keyword>
<evidence type="ECO:0000256" key="11">
    <source>
        <dbReference type="SAM" id="Phobius"/>
    </source>
</evidence>
<dbReference type="SMART" id="SM00219">
    <property type="entry name" value="TyrKc"/>
    <property type="match status" value="1"/>
</dbReference>
<dbReference type="Pfam" id="PF07714">
    <property type="entry name" value="PK_Tyr_Ser-Thr"/>
    <property type="match status" value="1"/>
</dbReference>
<keyword evidence="9" id="KW-0325">Glycoprotein</keyword>
<dbReference type="SUPFAM" id="SSF57184">
    <property type="entry name" value="Growth factor receptor domain"/>
    <property type="match status" value="1"/>
</dbReference>
<dbReference type="SMART" id="SM00013">
    <property type="entry name" value="LRRNT"/>
    <property type="match status" value="1"/>
</dbReference>
<dbReference type="InterPro" id="IPR032675">
    <property type="entry name" value="LRR_dom_sf"/>
</dbReference>
<feature type="chain" id="PRO_5002252832" evidence="12">
    <location>
        <begin position="27"/>
        <end position="1014"/>
    </location>
</feature>
<dbReference type="InParanoid" id="A0A0D2UQI4"/>
<dbReference type="PRINTS" id="PR00109">
    <property type="entry name" value="TYRKINASE"/>
</dbReference>
<protein>
    <submittedName>
        <fullName evidence="14">TKL protein kinase</fullName>
    </submittedName>
</protein>
<dbReference type="SMART" id="SM00369">
    <property type="entry name" value="LRR_TYP"/>
    <property type="match status" value="12"/>
</dbReference>
<evidence type="ECO:0000313" key="14">
    <source>
        <dbReference type="EMBL" id="KJE97266.1"/>
    </source>
</evidence>
<keyword evidence="3 12" id="KW-0732">Signal</keyword>
<dbReference type="Proteomes" id="UP000008743">
    <property type="component" value="Unassembled WGS sequence"/>
</dbReference>
<evidence type="ECO:0000256" key="12">
    <source>
        <dbReference type="SAM" id="SignalP"/>
    </source>
</evidence>
<keyword evidence="5" id="KW-0547">Nucleotide-binding</keyword>
<dbReference type="SMART" id="SM00365">
    <property type="entry name" value="LRR_SD22"/>
    <property type="match status" value="11"/>
</dbReference>
<dbReference type="InterPro" id="IPR000719">
    <property type="entry name" value="Prot_kinase_dom"/>
</dbReference>
<keyword evidence="4" id="KW-0677">Repeat</keyword>
<gene>
    <name evidence="14" type="ORF">CAOG_007702</name>
</gene>
<feature type="compositionally biased region" description="Polar residues" evidence="10">
    <location>
        <begin position="596"/>
        <end position="611"/>
    </location>
</feature>
<dbReference type="FunFam" id="3.80.10.10:FF:000770">
    <property type="entry name" value="Uncharacterized protein"/>
    <property type="match status" value="1"/>
</dbReference>
<dbReference type="PROSITE" id="PS00109">
    <property type="entry name" value="PROTEIN_KINASE_TYR"/>
    <property type="match status" value="1"/>
</dbReference>
<evidence type="ECO:0000256" key="10">
    <source>
        <dbReference type="SAM" id="MobiDB-lite"/>
    </source>
</evidence>
<dbReference type="FunFam" id="3.80.10.10:FF:001164">
    <property type="entry name" value="GH01279p"/>
    <property type="match status" value="1"/>
</dbReference>
<name>A0A0D2UQI4_CAPO3</name>
<dbReference type="SMART" id="SM00364">
    <property type="entry name" value="LRR_BAC"/>
    <property type="match status" value="9"/>
</dbReference>
<dbReference type="FunFam" id="1.10.510.10:FF:000554">
    <property type="entry name" value="Predicted protein"/>
    <property type="match status" value="1"/>
</dbReference>
<keyword evidence="2" id="KW-0808">Transferase</keyword>
<dbReference type="InterPro" id="IPR003591">
    <property type="entry name" value="Leu-rich_rpt_typical-subtyp"/>
</dbReference>
<evidence type="ECO:0000256" key="9">
    <source>
        <dbReference type="ARBA" id="ARBA00023180"/>
    </source>
</evidence>
<dbReference type="Gene3D" id="1.10.510.10">
    <property type="entry name" value="Transferase(Phosphotransferase) domain 1"/>
    <property type="match status" value="1"/>
</dbReference>
<organism evidence="14 15">
    <name type="scientific">Capsaspora owczarzaki (strain ATCC 30864)</name>
    <dbReference type="NCBI Taxonomy" id="595528"/>
    <lineage>
        <taxon>Eukaryota</taxon>
        <taxon>Filasterea</taxon>
        <taxon>Capsaspora</taxon>
    </lineage>
</organism>
<feature type="signal peptide" evidence="12">
    <location>
        <begin position="1"/>
        <end position="26"/>
    </location>
</feature>
<dbReference type="GO" id="GO:0005524">
    <property type="term" value="F:ATP binding"/>
    <property type="evidence" value="ECO:0007669"/>
    <property type="project" value="UniProtKB-KW"/>
</dbReference>
<dbReference type="Gene3D" id="3.30.200.20">
    <property type="entry name" value="Phosphorylase Kinase, domain 1"/>
    <property type="match status" value="1"/>
</dbReference>
<dbReference type="PANTHER" id="PTHR24366">
    <property type="entry name" value="IG(IMMUNOGLOBULIN) AND LRR(LEUCINE RICH REPEAT) DOMAINS"/>
    <property type="match status" value="1"/>
</dbReference>
<dbReference type="InterPro" id="IPR000372">
    <property type="entry name" value="LRRNT"/>
</dbReference>
<keyword evidence="6 14" id="KW-0418">Kinase</keyword>
<evidence type="ECO:0000313" key="15">
    <source>
        <dbReference type="Proteomes" id="UP000008743"/>
    </source>
</evidence>
<dbReference type="InterPro" id="IPR020635">
    <property type="entry name" value="Tyr_kinase_cat_dom"/>
</dbReference>
<proteinExistence type="predicted"/>
<dbReference type="Gene3D" id="3.80.10.10">
    <property type="entry name" value="Ribonuclease Inhibitor"/>
    <property type="match status" value="3"/>
</dbReference>
<evidence type="ECO:0000256" key="2">
    <source>
        <dbReference type="ARBA" id="ARBA00022679"/>
    </source>
</evidence>
<dbReference type="InterPro" id="IPR009030">
    <property type="entry name" value="Growth_fac_rcpt_cys_sf"/>
</dbReference>
<reference evidence="15" key="1">
    <citation type="submission" date="2011-02" db="EMBL/GenBank/DDBJ databases">
        <title>The Genome Sequence of Capsaspora owczarzaki ATCC 30864.</title>
        <authorList>
            <person name="Russ C."/>
            <person name="Cuomo C."/>
            <person name="Burger G."/>
            <person name="Gray M.W."/>
            <person name="Holland P.W.H."/>
            <person name="King N."/>
            <person name="Lang F.B.F."/>
            <person name="Roger A.J."/>
            <person name="Ruiz-Trillo I."/>
            <person name="Young S.K."/>
            <person name="Zeng Q."/>
            <person name="Gargeya S."/>
            <person name="Alvarado L."/>
            <person name="Berlin A."/>
            <person name="Chapman S.B."/>
            <person name="Chen Z."/>
            <person name="Freedman E."/>
            <person name="Gellesch M."/>
            <person name="Goldberg J."/>
            <person name="Griggs A."/>
            <person name="Gujja S."/>
            <person name="Heilman E."/>
            <person name="Heiman D."/>
            <person name="Howarth C."/>
            <person name="Mehta T."/>
            <person name="Neiman D."/>
            <person name="Pearson M."/>
            <person name="Roberts A."/>
            <person name="Saif S."/>
            <person name="Shea T."/>
            <person name="Shenoy N."/>
            <person name="Sisk P."/>
            <person name="Stolte C."/>
            <person name="Sykes S."/>
            <person name="White J."/>
            <person name="Yandava C."/>
            <person name="Haas B."/>
            <person name="Nusbaum C."/>
            <person name="Birren B."/>
        </authorList>
    </citation>
    <scope>NUCLEOTIDE SEQUENCE</scope>
    <source>
        <strain evidence="15">ATCC 30864</strain>
    </source>
</reference>
<evidence type="ECO:0000256" key="1">
    <source>
        <dbReference type="ARBA" id="ARBA00022614"/>
    </source>
</evidence>
<dbReference type="AlphaFoldDB" id="A0A0D2UQI4"/>
<dbReference type="OrthoDB" id="676979at2759"/>
<dbReference type="PhylomeDB" id="A0A0D2UQI4"/>
<feature type="domain" description="Protein kinase" evidence="13">
    <location>
        <begin position="725"/>
        <end position="1001"/>
    </location>
</feature>
<evidence type="ECO:0000256" key="5">
    <source>
        <dbReference type="ARBA" id="ARBA00022741"/>
    </source>
</evidence>
<dbReference type="PROSITE" id="PS50011">
    <property type="entry name" value="PROTEIN_KINASE_DOM"/>
    <property type="match status" value="1"/>
</dbReference>
<feature type="transmembrane region" description="Helical" evidence="11">
    <location>
        <begin position="528"/>
        <end position="551"/>
    </location>
</feature>
<accession>A0A0D2UQI4</accession>
<dbReference type="eggNOG" id="KOG0619">
    <property type="taxonomic scope" value="Eukaryota"/>
</dbReference>
<evidence type="ECO:0000256" key="6">
    <source>
        <dbReference type="ARBA" id="ARBA00022777"/>
    </source>
</evidence>
<dbReference type="CDD" id="cd00192">
    <property type="entry name" value="PTKc"/>
    <property type="match status" value="1"/>
</dbReference>
<evidence type="ECO:0000256" key="4">
    <source>
        <dbReference type="ARBA" id="ARBA00022737"/>
    </source>
</evidence>
<dbReference type="Pfam" id="PF13855">
    <property type="entry name" value="LRR_8"/>
    <property type="match status" value="3"/>
</dbReference>
<evidence type="ECO:0000256" key="8">
    <source>
        <dbReference type="ARBA" id="ARBA00023137"/>
    </source>
</evidence>